<evidence type="ECO:0000313" key="5">
    <source>
        <dbReference type="Proteomes" id="UP000664382"/>
    </source>
</evidence>
<dbReference type="Gene3D" id="1.10.357.10">
    <property type="entry name" value="Tetracycline Repressor, domain 2"/>
    <property type="match status" value="1"/>
</dbReference>
<accession>A0A939ML52</accession>
<dbReference type="GO" id="GO:0003677">
    <property type="term" value="F:DNA binding"/>
    <property type="evidence" value="ECO:0007669"/>
    <property type="project" value="UniProtKB-KW"/>
</dbReference>
<feature type="region of interest" description="Disordered" evidence="2">
    <location>
        <begin position="1"/>
        <end position="21"/>
    </location>
</feature>
<evidence type="ECO:0000256" key="1">
    <source>
        <dbReference type="ARBA" id="ARBA00023125"/>
    </source>
</evidence>
<dbReference type="RefSeq" id="WP_208098738.1">
    <property type="nucleotide sequence ID" value="NZ_JAGDYM010000016.1"/>
</dbReference>
<dbReference type="Pfam" id="PF00440">
    <property type="entry name" value="TetR_N"/>
    <property type="match status" value="1"/>
</dbReference>
<dbReference type="EMBL" id="JAGDYM010000016">
    <property type="protein sequence ID" value="MBO1902984.1"/>
    <property type="molecule type" value="Genomic_DNA"/>
</dbReference>
<comment type="caution">
    <text evidence="4">The sequence shown here is derived from an EMBL/GenBank/DDBJ whole genome shotgun (WGS) entry which is preliminary data.</text>
</comment>
<evidence type="ECO:0000313" key="4">
    <source>
        <dbReference type="EMBL" id="MBO1902984.1"/>
    </source>
</evidence>
<dbReference type="SUPFAM" id="SSF46689">
    <property type="entry name" value="Homeodomain-like"/>
    <property type="match status" value="1"/>
</dbReference>
<evidence type="ECO:0000259" key="3">
    <source>
        <dbReference type="Pfam" id="PF00440"/>
    </source>
</evidence>
<reference evidence="4" key="1">
    <citation type="submission" date="2021-03" db="EMBL/GenBank/DDBJ databases">
        <title>Leucobacter chromiisoli sp. nov., isolated from chromium-containing soil of chemical plant.</title>
        <authorList>
            <person name="Xu Z."/>
        </authorList>
    </citation>
    <scope>NUCLEOTIDE SEQUENCE</scope>
    <source>
        <strain evidence="4">S27</strain>
    </source>
</reference>
<feature type="compositionally biased region" description="Basic and acidic residues" evidence="2">
    <location>
        <begin position="1"/>
        <end position="14"/>
    </location>
</feature>
<dbReference type="InterPro" id="IPR009057">
    <property type="entry name" value="Homeodomain-like_sf"/>
</dbReference>
<proteinExistence type="predicted"/>
<dbReference type="AlphaFoldDB" id="A0A939ML52"/>
<name>A0A939ML52_9MICO</name>
<dbReference type="SUPFAM" id="SSF48498">
    <property type="entry name" value="Tetracyclin repressor-like, C-terminal domain"/>
    <property type="match status" value="1"/>
</dbReference>
<organism evidence="4 5">
    <name type="scientific">Leucobacter weissii</name>
    <dbReference type="NCBI Taxonomy" id="1983706"/>
    <lineage>
        <taxon>Bacteria</taxon>
        <taxon>Bacillati</taxon>
        <taxon>Actinomycetota</taxon>
        <taxon>Actinomycetes</taxon>
        <taxon>Micrococcales</taxon>
        <taxon>Microbacteriaceae</taxon>
        <taxon>Leucobacter</taxon>
    </lineage>
</organism>
<dbReference type="InterPro" id="IPR001647">
    <property type="entry name" value="HTH_TetR"/>
</dbReference>
<dbReference type="InterPro" id="IPR036271">
    <property type="entry name" value="Tet_transcr_reg_TetR-rel_C_sf"/>
</dbReference>
<dbReference type="Proteomes" id="UP000664382">
    <property type="component" value="Unassembled WGS sequence"/>
</dbReference>
<sequence length="234" mass="25491">MKDRPRRTSGDPPRRGRPPSLTPEAIAVAVLEVGFPRLTFAAVRERLGVGETTLYRHAPDRDELVRLGLDHAMAQIDWPSLDGPWRRVMTDYAITAWHAWEAYPGSATEAARGIVPRGMMLLMDDLCAMLMRQGFSATNAVLACDVVFDLVTDNRRGVEHFDAIVPGAGPGRAHLHRLWEVESAPDAPGEGASPAERDLIHGAIHAAITAAPIDWFTGKLGVVLDGVERALAPR</sequence>
<feature type="domain" description="HTH tetR-type" evidence="3">
    <location>
        <begin position="32"/>
        <end position="66"/>
    </location>
</feature>
<keyword evidence="1" id="KW-0238">DNA-binding</keyword>
<protein>
    <submittedName>
        <fullName evidence="4">Helix-turn-helix transcriptional regulator</fullName>
    </submittedName>
</protein>
<evidence type="ECO:0000256" key="2">
    <source>
        <dbReference type="SAM" id="MobiDB-lite"/>
    </source>
</evidence>
<keyword evidence="5" id="KW-1185">Reference proteome</keyword>
<gene>
    <name evidence="4" type="ORF">J4H92_13635</name>
</gene>